<organism evidence="1">
    <name type="scientific">freshwater metagenome</name>
    <dbReference type="NCBI Taxonomy" id="449393"/>
    <lineage>
        <taxon>unclassified sequences</taxon>
        <taxon>metagenomes</taxon>
        <taxon>ecological metagenomes</taxon>
    </lineage>
</organism>
<proteinExistence type="predicted"/>
<reference evidence="1" key="1">
    <citation type="submission" date="2020-05" db="EMBL/GenBank/DDBJ databases">
        <authorList>
            <person name="Chiriac C."/>
            <person name="Salcher M."/>
            <person name="Ghai R."/>
            <person name="Kavagutti S V."/>
        </authorList>
    </citation>
    <scope>NUCLEOTIDE SEQUENCE</scope>
</reference>
<dbReference type="EMBL" id="CAEZVJ010000065">
    <property type="protein sequence ID" value="CAB4629716.1"/>
    <property type="molecule type" value="Genomic_DNA"/>
</dbReference>
<sequence>MLRMSSGIGREPFSNRDSTAAIANVALSAWWRPCNVTGTSRYAAARPRICITCPPTAETLDISSKPSPSTKSSPSIIWAAATISAIASGSCADETTMLLGLMIPALVRAISEMVLPRNSAWSIPMGVKTATSASATFVESQAPPIPTSRMATSTGASAKAASVRTVSVSKYVNGTSPLATRSSSTMFM</sequence>
<accession>A0A6J6IYN3</accession>
<evidence type="ECO:0000313" key="1">
    <source>
        <dbReference type="EMBL" id="CAB4629716.1"/>
    </source>
</evidence>
<name>A0A6J6IYN3_9ZZZZ</name>
<dbReference type="AlphaFoldDB" id="A0A6J6IYN3"/>
<protein>
    <submittedName>
        <fullName evidence="1">Unannotated protein</fullName>
    </submittedName>
</protein>
<gene>
    <name evidence="1" type="ORF">UFOPK1961_00676</name>
</gene>